<organism evidence="5 6">
    <name type="scientific">Trichogramma brassicae</name>
    <dbReference type="NCBI Taxonomy" id="86971"/>
    <lineage>
        <taxon>Eukaryota</taxon>
        <taxon>Metazoa</taxon>
        <taxon>Ecdysozoa</taxon>
        <taxon>Arthropoda</taxon>
        <taxon>Hexapoda</taxon>
        <taxon>Insecta</taxon>
        <taxon>Pterygota</taxon>
        <taxon>Neoptera</taxon>
        <taxon>Endopterygota</taxon>
        <taxon>Hymenoptera</taxon>
        <taxon>Apocrita</taxon>
        <taxon>Proctotrupomorpha</taxon>
        <taxon>Chalcidoidea</taxon>
        <taxon>Trichogrammatidae</taxon>
        <taxon>Trichogramma</taxon>
    </lineage>
</organism>
<dbReference type="EMBL" id="CADCXV010000638">
    <property type="protein sequence ID" value="CAB0031240.1"/>
    <property type="molecule type" value="Genomic_DNA"/>
</dbReference>
<reference evidence="5 6" key="1">
    <citation type="submission" date="2020-02" db="EMBL/GenBank/DDBJ databases">
        <authorList>
            <person name="Ferguson B K."/>
        </authorList>
    </citation>
    <scope>NUCLEOTIDE SEQUENCE [LARGE SCALE GENOMIC DNA]</scope>
</reference>
<dbReference type="Gene3D" id="3.40.50.300">
    <property type="entry name" value="P-loop containing nucleotide triphosphate hydrolases"/>
    <property type="match status" value="1"/>
</dbReference>
<feature type="binding site" evidence="3">
    <location>
        <position position="57"/>
    </location>
    <ligand>
        <name>GTP</name>
        <dbReference type="ChEBI" id="CHEBI:37565"/>
    </ligand>
</feature>
<name>A0A6H5I8A9_9HYME</name>
<proteinExistence type="predicted"/>
<dbReference type="GO" id="GO:0005525">
    <property type="term" value="F:GTP binding"/>
    <property type="evidence" value="ECO:0007669"/>
    <property type="project" value="UniProtKB-KW"/>
</dbReference>
<evidence type="ECO:0000313" key="5">
    <source>
        <dbReference type="EMBL" id="CAB0031240.1"/>
    </source>
</evidence>
<evidence type="ECO:0000256" key="3">
    <source>
        <dbReference type="PIRSR" id="PIRSR606689-1"/>
    </source>
</evidence>
<accession>A0A6H5I8A9</accession>
<evidence type="ECO:0008006" key="7">
    <source>
        <dbReference type="Google" id="ProtNLM"/>
    </source>
</evidence>
<dbReference type="InterPro" id="IPR006689">
    <property type="entry name" value="Small_GTPase_ARF/SAR"/>
</dbReference>
<evidence type="ECO:0000256" key="4">
    <source>
        <dbReference type="PIRSR" id="PIRSR606689-2"/>
    </source>
</evidence>
<sequence>MTICLGPLDSGKTLLMKRLADEEIDEATVTEKTLNVETYRVLSPNGKFDILIRECGGTMAPRWKEYLPNVQKIMFVIDASNLCQISAAGVLLYTLLTDPSLQKVRFALVLAKMDWSYRQMRNEALLMLQFTRLKKEVKQEIQVLEVSALTGDGVDKLKEWIFDPVTLENASKHN</sequence>
<keyword evidence="6" id="KW-1185">Reference proteome</keyword>
<protein>
    <recommendedName>
        <fullName evidence="7">ADP-ribosylation factor-like protein 16</fullName>
    </recommendedName>
</protein>
<evidence type="ECO:0000256" key="2">
    <source>
        <dbReference type="ARBA" id="ARBA00023134"/>
    </source>
</evidence>
<evidence type="ECO:0000313" key="6">
    <source>
        <dbReference type="Proteomes" id="UP000479190"/>
    </source>
</evidence>
<dbReference type="SUPFAM" id="SSF52540">
    <property type="entry name" value="P-loop containing nucleoside triphosphate hydrolases"/>
    <property type="match status" value="1"/>
</dbReference>
<keyword evidence="4" id="KW-0479">Metal-binding</keyword>
<feature type="binding site" evidence="4">
    <location>
        <position position="13"/>
    </location>
    <ligand>
        <name>Mg(2+)</name>
        <dbReference type="ChEBI" id="CHEBI:18420"/>
    </ligand>
</feature>
<keyword evidence="1 3" id="KW-0547">Nucleotide-binding</keyword>
<keyword evidence="4" id="KW-0460">Magnesium</keyword>
<keyword evidence="2 3" id="KW-0342">GTP-binding</keyword>
<dbReference type="AlphaFoldDB" id="A0A6H5I8A9"/>
<dbReference type="OrthoDB" id="365445at2759"/>
<feature type="binding site" evidence="3">
    <location>
        <begin position="6"/>
        <end position="13"/>
    </location>
    <ligand>
        <name>GTP</name>
        <dbReference type="ChEBI" id="CHEBI:37565"/>
    </ligand>
</feature>
<dbReference type="Pfam" id="PF00025">
    <property type="entry name" value="Arf"/>
    <property type="match status" value="1"/>
</dbReference>
<dbReference type="Proteomes" id="UP000479190">
    <property type="component" value="Unassembled WGS sequence"/>
</dbReference>
<dbReference type="PANTHER" id="PTHR46688">
    <property type="entry name" value="ADP-RIBOSYLATION FACTOR-LIKE PROTEIN 16"/>
    <property type="match status" value="1"/>
</dbReference>
<gene>
    <name evidence="5" type="ORF">TBRA_LOCUS3218</name>
</gene>
<evidence type="ECO:0000256" key="1">
    <source>
        <dbReference type="ARBA" id="ARBA00022741"/>
    </source>
</evidence>
<dbReference type="InterPro" id="IPR027417">
    <property type="entry name" value="P-loop_NTPase"/>
</dbReference>
<dbReference type="GO" id="GO:0003924">
    <property type="term" value="F:GTPase activity"/>
    <property type="evidence" value="ECO:0007669"/>
    <property type="project" value="InterPro"/>
</dbReference>
<dbReference type="GO" id="GO:0046872">
    <property type="term" value="F:metal ion binding"/>
    <property type="evidence" value="ECO:0007669"/>
    <property type="project" value="UniProtKB-KW"/>
</dbReference>
<dbReference type="PANTHER" id="PTHR46688:SF1">
    <property type="entry name" value="ADP-RIBOSYLATION FACTOR-LIKE PROTEIN 16"/>
    <property type="match status" value="1"/>
</dbReference>